<protein>
    <submittedName>
        <fullName evidence="1">Uncharacterized protein</fullName>
    </submittedName>
</protein>
<dbReference type="EMBL" id="SNRW01011188">
    <property type="protein sequence ID" value="KAA6375494.1"/>
    <property type="molecule type" value="Genomic_DNA"/>
</dbReference>
<evidence type="ECO:0000313" key="2">
    <source>
        <dbReference type="Proteomes" id="UP000324800"/>
    </source>
</evidence>
<dbReference type="Proteomes" id="UP000324800">
    <property type="component" value="Unassembled WGS sequence"/>
</dbReference>
<comment type="caution">
    <text evidence="1">The sequence shown here is derived from an EMBL/GenBank/DDBJ whole genome shotgun (WGS) entry which is preliminary data.</text>
</comment>
<sequence>MRTKLSGGIAILAPDVEVPREMLYGDMINLKGVIFTLPDIYILSSGPLKAYKTFHADRIGQGITQFIQWNI</sequence>
<dbReference type="AlphaFoldDB" id="A0A5J4UZ35"/>
<gene>
    <name evidence="1" type="ORF">EZS28_028979</name>
</gene>
<name>A0A5J4UZ35_9EUKA</name>
<evidence type="ECO:0000313" key="1">
    <source>
        <dbReference type="EMBL" id="KAA6375494.1"/>
    </source>
</evidence>
<reference evidence="1 2" key="1">
    <citation type="submission" date="2019-03" db="EMBL/GenBank/DDBJ databases">
        <title>Single cell metagenomics reveals metabolic interactions within the superorganism composed of flagellate Streblomastix strix and complex community of Bacteroidetes bacteria on its surface.</title>
        <authorList>
            <person name="Treitli S.C."/>
            <person name="Kolisko M."/>
            <person name="Husnik F."/>
            <person name="Keeling P."/>
            <person name="Hampl V."/>
        </authorList>
    </citation>
    <scope>NUCLEOTIDE SEQUENCE [LARGE SCALE GENOMIC DNA]</scope>
    <source>
        <strain evidence="1">ST1C</strain>
    </source>
</reference>
<accession>A0A5J4UZ35</accession>
<organism evidence="1 2">
    <name type="scientific">Streblomastix strix</name>
    <dbReference type="NCBI Taxonomy" id="222440"/>
    <lineage>
        <taxon>Eukaryota</taxon>
        <taxon>Metamonada</taxon>
        <taxon>Preaxostyla</taxon>
        <taxon>Oxymonadida</taxon>
        <taxon>Streblomastigidae</taxon>
        <taxon>Streblomastix</taxon>
    </lineage>
</organism>
<proteinExistence type="predicted"/>